<evidence type="ECO:0000256" key="2">
    <source>
        <dbReference type="ARBA" id="ARBA00023242"/>
    </source>
</evidence>
<accession>A0A3P7I2J8</accession>
<dbReference type="GO" id="GO:0090535">
    <property type="term" value="C:WICH complex"/>
    <property type="evidence" value="ECO:0007669"/>
    <property type="project" value="InterPro"/>
</dbReference>
<name>A0A3P7I2J8_STRVU</name>
<proteinExistence type="predicted"/>
<evidence type="ECO:0000256" key="4">
    <source>
        <dbReference type="SAM" id="MobiDB-lite"/>
    </source>
</evidence>
<dbReference type="PANTHER" id="PTHR46802">
    <property type="entry name" value="TYROSINE-PROTEIN KINASE BAZ1B"/>
    <property type="match status" value="1"/>
</dbReference>
<gene>
    <name evidence="6" type="ORF">SVUK_LOCUS1898</name>
</gene>
<comment type="subcellular location">
    <subcellularLocation>
        <location evidence="1">Nucleus</location>
    </subcellularLocation>
</comment>
<evidence type="ECO:0000256" key="3">
    <source>
        <dbReference type="SAM" id="Coils"/>
    </source>
</evidence>
<dbReference type="InterPro" id="IPR047174">
    <property type="entry name" value="BAZ1B"/>
</dbReference>
<dbReference type="GO" id="GO:0042393">
    <property type="term" value="F:histone binding"/>
    <property type="evidence" value="ECO:0007669"/>
    <property type="project" value="TreeGrafter"/>
</dbReference>
<feature type="domain" description="WHIM2" evidence="5">
    <location>
        <begin position="262"/>
        <end position="388"/>
    </location>
</feature>
<reference evidence="6 7" key="1">
    <citation type="submission" date="2018-11" db="EMBL/GenBank/DDBJ databases">
        <authorList>
            <consortium name="Pathogen Informatics"/>
        </authorList>
    </citation>
    <scope>NUCLEOTIDE SEQUENCE [LARGE SCALE GENOMIC DNA]</scope>
</reference>
<feature type="compositionally biased region" description="Polar residues" evidence="4">
    <location>
        <begin position="88"/>
        <end position="98"/>
    </location>
</feature>
<keyword evidence="3" id="KW-0175">Coiled coil</keyword>
<keyword evidence="7" id="KW-1185">Reference proteome</keyword>
<feature type="region of interest" description="Disordered" evidence="4">
    <location>
        <begin position="87"/>
        <end position="115"/>
    </location>
</feature>
<dbReference type="GO" id="GO:0006974">
    <property type="term" value="P:DNA damage response"/>
    <property type="evidence" value="ECO:0007669"/>
    <property type="project" value="TreeGrafter"/>
</dbReference>
<protein>
    <recommendedName>
        <fullName evidence="5">WHIM2 domain-containing protein</fullName>
    </recommendedName>
</protein>
<dbReference type="AlphaFoldDB" id="A0A3P7I2J8"/>
<keyword evidence="2" id="KW-0539">Nucleus</keyword>
<evidence type="ECO:0000313" key="6">
    <source>
        <dbReference type="EMBL" id="VDM66900.1"/>
    </source>
</evidence>
<dbReference type="Proteomes" id="UP000270094">
    <property type="component" value="Unassembled WGS sequence"/>
</dbReference>
<dbReference type="InterPro" id="IPR028941">
    <property type="entry name" value="WHIM2_dom"/>
</dbReference>
<dbReference type="PANTHER" id="PTHR46802:SF1">
    <property type="entry name" value="TYROSINE-PROTEIN KINASE BAZ1B"/>
    <property type="match status" value="1"/>
</dbReference>
<dbReference type="GO" id="GO:0140801">
    <property type="term" value="F:histone H2AXY142 kinase activity"/>
    <property type="evidence" value="ECO:0007669"/>
    <property type="project" value="InterPro"/>
</dbReference>
<dbReference type="OrthoDB" id="5875925at2759"/>
<dbReference type="EMBL" id="UYYB01004032">
    <property type="protein sequence ID" value="VDM66900.1"/>
    <property type="molecule type" value="Genomic_DNA"/>
</dbReference>
<evidence type="ECO:0000256" key="1">
    <source>
        <dbReference type="ARBA" id="ARBA00004123"/>
    </source>
</evidence>
<sequence length="467" mass="52953">MKKFIEADHKITARQLFDAVHEGRIGFMKYTSKVLGSLLKTLLQDPEHKKLSHFDVRLSEYPLEENTVSELCRALLIGMSLEDEGSSAIDNNDQNGITQDHDADENAVSERGTPGVQDVSQIDLDVCQTFLDRFTPDKEIWELTPEEQLGVLGQVLNRVLDLGSFKEYISDQGDTGPVQTLKEKISKINEQVNSWQEELSKIPEIEEVVDITQLSRSEARERAERQKKRESLEGKIEDSKDKLEELLEKLALEKVMKSQSRRIAPLGQDRNFRSYYWFHGNSGDDGVWVQDFGVTSYEKFVRACIKAGKPFDEEIDINVMDSQQTPVNVVIDPSAEMKAVEGWPVLEPESYTETWYKLPDVQSFDDLINSLNHAGLREGKLKTSLMKQRDLIVNSIIRGNERESKSPNPIDDDEEDEDLCPESLTPLRKSIVQLASDLRDSYLTTIASVEAFEAEITCCSSLDEVVS</sequence>
<dbReference type="Pfam" id="PF15613">
    <property type="entry name" value="WSD"/>
    <property type="match status" value="1"/>
</dbReference>
<evidence type="ECO:0000313" key="7">
    <source>
        <dbReference type="Proteomes" id="UP000270094"/>
    </source>
</evidence>
<feature type="coiled-coil region" evidence="3">
    <location>
        <begin position="222"/>
        <end position="256"/>
    </location>
</feature>
<evidence type="ECO:0000259" key="5">
    <source>
        <dbReference type="Pfam" id="PF15613"/>
    </source>
</evidence>
<organism evidence="6 7">
    <name type="scientific">Strongylus vulgaris</name>
    <name type="common">Blood worm</name>
    <dbReference type="NCBI Taxonomy" id="40348"/>
    <lineage>
        <taxon>Eukaryota</taxon>
        <taxon>Metazoa</taxon>
        <taxon>Ecdysozoa</taxon>
        <taxon>Nematoda</taxon>
        <taxon>Chromadorea</taxon>
        <taxon>Rhabditida</taxon>
        <taxon>Rhabditina</taxon>
        <taxon>Rhabditomorpha</taxon>
        <taxon>Strongyloidea</taxon>
        <taxon>Strongylidae</taxon>
        <taxon>Strongylus</taxon>
    </lineage>
</organism>